<dbReference type="InterPro" id="IPR056700">
    <property type="entry name" value="DUF7798"/>
</dbReference>
<feature type="region of interest" description="Disordered" evidence="1">
    <location>
        <begin position="35"/>
        <end position="64"/>
    </location>
</feature>
<evidence type="ECO:0000256" key="1">
    <source>
        <dbReference type="SAM" id="MobiDB-lite"/>
    </source>
</evidence>
<dbReference type="AlphaFoldDB" id="A0A7J7HRT2"/>
<comment type="caution">
    <text evidence="3">The sequence shown here is derived from an EMBL/GenBank/DDBJ whole genome shotgun (WGS) entry which is preliminary data.</text>
</comment>
<evidence type="ECO:0000313" key="4">
    <source>
        <dbReference type="Proteomes" id="UP000593564"/>
    </source>
</evidence>
<dbReference type="Pfam" id="PF25074">
    <property type="entry name" value="DUF7798"/>
    <property type="match status" value="1"/>
</dbReference>
<reference evidence="4" key="1">
    <citation type="journal article" date="2020" name="Nat. Commun.">
        <title>Genome assembly of wild tea tree DASZ reveals pedigree and selection history of tea varieties.</title>
        <authorList>
            <person name="Zhang W."/>
            <person name="Zhang Y."/>
            <person name="Qiu H."/>
            <person name="Guo Y."/>
            <person name="Wan H."/>
            <person name="Zhang X."/>
            <person name="Scossa F."/>
            <person name="Alseekh S."/>
            <person name="Zhang Q."/>
            <person name="Wang P."/>
            <person name="Xu L."/>
            <person name="Schmidt M.H."/>
            <person name="Jia X."/>
            <person name="Li D."/>
            <person name="Zhu A."/>
            <person name="Guo F."/>
            <person name="Chen W."/>
            <person name="Ni D."/>
            <person name="Usadel B."/>
            <person name="Fernie A.R."/>
            <person name="Wen W."/>
        </authorList>
    </citation>
    <scope>NUCLEOTIDE SEQUENCE [LARGE SCALE GENOMIC DNA]</scope>
    <source>
        <strain evidence="4">cv. G240</strain>
    </source>
</reference>
<reference evidence="3 4" key="2">
    <citation type="submission" date="2020-07" db="EMBL/GenBank/DDBJ databases">
        <title>Genome assembly of wild tea tree DASZ reveals pedigree and selection history of tea varieties.</title>
        <authorList>
            <person name="Zhang W."/>
        </authorList>
    </citation>
    <scope>NUCLEOTIDE SEQUENCE [LARGE SCALE GENOMIC DNA]</scope>
    <source>
        <strain evidence="4">cv. G240</strain>
        <tissue evidence="3">Leaf</tissue>
    </source>
</reference>
<dbReference type="EMBL" id="JACBKZ010000003">
    <property type="protein sequence ID" value="KAF5954734.1"/>
    <property type="molecule type" value="Genomic_DNA"/>
</dbReference>
<name>A0A7J7HRT2_CAMSI</name>
<dbReference type="Proteomes" id="UP000593564">
    <property type="component" value="Unassembled WGS sequence"/>
</dbReference>
<gene>
    <name evidence="3" type="ORF">HYC85_007590</name>
</gene>
<dbReference type="PANTHER" id="PTHR36011:SF1">
    <property type="entry name" value="BAT2 DOMAIN PROTEIN"/>
    <property type="match status" value="1"/>
</dbReference>
<sequence>MVVLVDGESSGMIAEVTKAVEVARTAAKGITAMQNVAEDSESSKEGDGEESAVEGEDEDEDEFDNQRKAAFDKLEKGLKVLDSSVENFTSGAWQVLGSALRGGSNFVQKLEHSAENLAESVQHGGPVAPSIIESGKAFTAKGMHVLQLVGKETMDLLITETDAFTYNRGPEQLEVSFFIFLVEYFSNFDAMPAGIILLVQAFKLLSLQELEALSNNYALLFNRRKAKLSSEQKSFYDGKLKQVPQFFNLSSEIDGSAVESEKGKKIEIGAEGGADEIKNLHNSSVRKAAEMAAGFTNTIAGLAKNDIVQRTAGRLDSLHSKGFMHNARGYAVPLVEPASREDDKRPARDTMGHICGISSPHVRGDPPCVARLAMLGSQHT</sequence>
<dbReference type="PANTHER" id="PTHR36011">
    <property type="entry name" value="BAT2 DOMAIN PROTEIN"/>
    <property type="match status" value="1"/>
</dbReference>
<proteinExistence type="predicted"/>
<feature type="domain" description="DUF7798" evidence="2">
    <location>
        <begin position="207"/>
        <end position="323"/>
    </location>
</feature>
<evidence type="ECO:0000313" key="3">
    <source>
        <dbReference type="EMBL" id="KAF5954734.1"/>
    </source>
</evidence>
<accession>A0A7J7HRT2</accession>
<feature type="compositionally biased region" description="Acidic residues" evidence="1">
    <location>
        <begin position="47"/>
        <end position="63"/>
    </location>
</feature>
<evidence type="ECO:0000259" key="2">
    <source>
        <dbReference type="Pfam" id="PF25074"/>
    </source>
</evidence>
<organism evidence="3 4">
    <name type="scientific">Camellia sinensis</name>
    <name type="common">Tea plant</name>
    <name type="synonym">Thea sinensis</name>
    <dbReference type="NCBI Taxonomy" id="4442"/>
    <lineage>
        <taxon>Eukaryota</taxon>
        <taxon>Viridiplantae</taxon>
        <taxon>Streptophyta</taxon>
        <taxon>Embryophyta</taxon>
        <taxon>Tracheophyta</taxon>
        <taxon>Spermatophyta</taxon>
        <taxon>Magnoliopsida</taxon>
        <taxon>eudicotyledons</taxon>
        <taxon>Gunneridae</taxon>
        <taxon>Pentapetalae</taxon>
        <taxon>asterids</taxon>
        <taxon>Ericales</taxon>
        <taxon>Theaceae</taxon>
        <taxon>Camellia</taxon>
    </lineage>
</organism>
<keyword evidence="4" id="KW-1185">Reference proteome</keyword>
<protein>
    <recommendedName>
        <fullName evidence="2">DUF7798 domain-containing protein</fullName>
    </recommendedName>
</protein>